<keyword evidence="14" id="KW-1185">Reference proteome</keyword>
<name>A0A4S8EZV3_9BURK</name>
<dbReference type="Gene3D" id="2.50.20.10">
    <property type="entry name" value="Lipoprotein localisation LolA/LolB/LppX"/>
    <property type="match status" value="1"/>
</dbReference>
<dbReference type="InterPro" id="IPR029046">
    <property type="entry name" value="LolA/LolB/LppX"/>
</dbReference>
<dbReference type="AlphaFoldDB" id="A0A4S8EZV3"/>
<evidence type="ECO:0000256" key="4">
    <source>
        <dbReference type="ARBA" id="ARBA00016202"/>
    </source>
</evidence>
<dbReference type="OrthoDB" id="5296388at2"/>
<evidence type="ECO:0000256" key="6">
    <source>
        <dbReference type="ARBA" id="ARBA00022729"/>
    </source>
</evidence>
<accession>A0A4S8EZV3</accession>
<comment type="similarity">
    <text evidence="2">Belongs to the LolB family.</text>
</comment>
<dbReference type="RefSeq" id="WP_136573861.1">
    <property type="nucleotide sequence ID" value="NZ_STFG01000012.1"/>
</dbReference>
<evidence type="ECO:0000313" key="13">
    <source>
        <dbReference type="EMBL" id="THT99900.1"/>
    </source>
</evidence>
<proteinExistence type="inferred from homology"/>
<dbReference type="InterPro" id="IPR004565">
    <property type="entry name" value="OM_lipoprot_LolB"/>
</dbReference>
<evidence type="ECO:0000256" key="9">
    <source>
        <dbReference type="ARBA" id="ARBA00023139"/>
    </source>
</evidence>
<evidence type="ECO:0000256" key="12">
    <source>
        <dbReference type="ARBA" id="ARBA00023288"/>
    </source>
</evidence>
<organism evidence="13 14">
    <name type="scientific">Lampropedia puyangensis</name>
    <dbReference type="NCBI Taxonomy" id="1330072"/>
    <lineage>
        <taxon>Bacteria</taxon>
        <taxon>Pseudomonadati</taxon>
        <taxon>Pseudomonadota</taxon>
        <taxon>Betaproteobacteria</taxon>
        <taxon>Burkholderiales</taxon>
        <taxon>Comamonadaceae</taxon>
        <taxon>Lampropedia</taxon>
    </lineage>
</organism>
<comment type="caution">
    <text evidence="13">The sequence shown here is derived from an EMBL/GenBank/DDBJ whole genome shotgun (WGS) entry which is preliminary data.</text>
</comment>
<keyword evidence="7" id="KW-0653">Protein transport</keyword>
<evidence type="ECO:0000313" key="14">
    <source>
        <dbReference type="Proteomes" id="UP000308917"/>
    </source>
</evidence>
<keyword evidence="10" id="KW-0143">Chaperone</keyword>
<dbReference type="GO" id="GO:0015031">
    <property type="term" value="P:protein transport"/>
    <property type="evidence" value="ECO:0007669"/>
    <property type="project" value="UniProtKB-KW"/>
</dbReference>
<keyword evidence="9" id="KW-0564">Palmitate</keyword>
<dbReference type="Proteomes" id="UP000308917">
    <property type="component" value="Unassembled WGS sequence"/>
</dbReference>
<dbReference type="Pfam" id="PF03550">
    <property type="entry name" value="LolB"/>
    <property type="match status" value="1"/>
</dbReference>
<keyword evidence="12" id="KW-0449">Lipoprotein</keyword>
<sequence>MSNQHEPVAEAFLEASKGAALWHRRAWCLGAAWLLAACTTPAIYTPQQGLWRGRLALNTEEERPRSYTASFELKGSQTQGELEVYNPLGNVLAKLIWSSQQAMVDTGSERLVSDSLDELVAHIFGTPIPVQALFAWLQGDAQQVAGWQLDLSRYSEGRISALREQPLPRTSLRVILQSPEDEG</sequence>
<comment type="subcellular location">
    <subcellularLocation>
        <location evidence="1">Cell outer membrane</location>
        <topology evidence="1">Lipid-anchor</topology>
    </subcellularLocation>
</comment>
<evidence type="ECO:0000256" key="8">
    <source>
        <dbReference type="ARBA" id="ARBA00023136"/>
    </source>
</evidence>
<keyword evidence="8" id="KW-0472">Membrane</keyword>
<evidence type="ECO:0000256" key="3">
    <source>
        <dbReference type="ARBA" id="ARBA00011245"/>
    </source>
</evidence>
<evidence type="ECO:0000256" key="2">
    <source>
        <dbReference type="ARBA" id="ARBA00009696"/>
    </source>
</evidence>
<comment type="subunit">
    <text evidence="3">Monomer.</text>
</comment>
<evidence type="ECO:0000256" key="1">
    <source>
        <dbReference type="ARBA" id="ARBA00004459"/>
    </source>
</evidence>
<evidence type="ECO:0000256" key="11">
    <source>
        <dbReference type="ARBA" id="ARBA00023237"/>
    </source>
</evidence>
<evidence type="ECO:0000256" key="10">
    <source>
        <dbReference type="ARBA" id="ARBA00023186"/>
    </source>
</evidence>
<keyword evidence="6" id="KW-0732">Signal</keyword>
<keyword evidence="11" id="KW-0998">Cell outer membrane</keyword>
<evidence type="ECO:0000256" key="7">
    <source>
        <dbReference type="ARBA" id="ARBA00022927"/>
    </source>
</evidence>
<keyword evidence="5" id="KW-0813">Transport</keyword>
<dbReference type="EMBL" id="STFG01000012">
    <property type="protein sequence ID" value="THT99900.1"/>
    <property type="molecule type" value="Genomic_DNA"/>
</dbReference>
<reference evidence="13 14" key="1">
    <citation type="journal article" date="2015" name="Antonie Van Leeuwenhoek">
        <title>Lampropedia puyangensis sp. nov., isolated from symptomatic bark of Populus ? euramericana canker and emended description of Lampropedia hyalina (Ehrenberg 1832) Lee et al. 2004.</title>
        <authorList>
            <person name="Li Y."/>
            <person name="Wang T."/>
            <person name="Piao C.G."/>
            <person name="Wang L.F."/>
            <person name="Tian G.Z."/>
            <person name="Zhu T.H."/>
            <person name="Guo M.W."/>
        </authorList>
    </citation>
    <scope>NUCLEOTIDE SEQUENCE [LARGE SCALE GENOMIC DNA]</scope>
    <source>
        <strain evidence="13 14">2-bin</strain>
    </source>
</reference>
<dbReference type="GO" id="GO:0009279">
    <property type="term" value="C:cell outer membrane"/>
    <property type="evidence" value="ECO:0007669"/>
    <property type="project" value="UniProtKB-SubCell"/>
</dbReference>
<evidence type="ECO:0000256" key="5">
    <source>
        <dbReference type="ARBA" id="ARBA00022448"/>
    </source>
</evidence>
<dbReference type="SUPFAM" id="SSF89392">
    <property type="entry name" value="Prokaryotic lipoproteins and lipoprotein localization factors"/>
    <property type="match status" value="1"/>
</dbReference>
<protein>
    <recommendedName>
        <fullName evidence="4">Outer-membrane lipoprotein LolB</fullName>
    </recommendedName>
</protein>
<gene>
    <name evidence="13" type="ORF">E9531_11230</name>
</gene>